<evidence type="ECO:0000313" key="2">
    <source>
        <dbReference type="EMBL" id="QHT13537.1"/>
    </source>
</evidence>
<protein>
    <submittedName>
        <fullName evidence="2">Uncharacterized protein</fullName>
    </submittedName>
</protein>
<feature type="region of interest" description="Disordered" evidence="1">
    <location>
        <begin position="59"/>
        <end position="87"/>
    </location>
</feature>
<evidence type="ECO:0000256" key="1">
    <source>
        <dbReference type="SAM" id="MobiDB-lite"/>
    </source>
</evidence>
<proteinExistence type="predicted"/>
<organism evidence="2">
    <name type="scientific">viral metagenome</name>
    <dbReference type="NCBI Taxonomy" id="1070528"/>
    <lineage>
        <taxon>unclassified sequences</taxon>
        <taxon>metagenomes</taxon>
        <taxon>organismal metagenomes</taxon>
    </lineage>
</organism>
<dbReference type="EMBL" id="MN739575">
    <property type="protein sequence ID" value="QHT13537.1"/>
    <property type="molecule type" value="Genomic_DNA"/>
</dbReference>
<sequence>MKRYSRRKQRRNKQTRRVRFQLQVGGAESGSLMQWLSELKQLLQKERLQSGWTLGSLRRPELTPAPIDNMEDQQSQQRQESQQNITHQDDVNWKINTKYFPSDIRILISAVRNTLAWVYPDLDTYDAKRLIWEQQTDASSFVQLLKKDNEQLYDMMVAIQGELEKRFKSIDSTYESAAEQPALIMWALANLAISKKEYPITEISAKTPAQA</sequence>
<accession>A0A6C0DAK8</accession>
<feature type="compositionally biased region" description="Low complexity" evidence="1">
    <location>
        <begin position="73"/>
        <end position="83"/>
    </location>
</feature>
<reference evidence="2" key="1">
    <citation type="journal article" date="2020" name="Nature">
        <title>Giant virus diversity and host interactions through global metagenomics.</title>
        <authorList>
            <person name="Schulz F."/>
            <person name="Roux S."/>
            <person name="Paez-Espino D."/>
            <person name="Jungbluth S."/>
            <person name="Walsh D.A."/>
            <person name="Denef V.J."/>
            <person name="McMahon K.D."/>
            <person name="Konstantinidis K.T."/>
            <person name="Eloe-Fadrosh E.A."/>
            <person name="Kyrpides N.C."/>
            <person name="Woyke T."/>
        </authorList>
    </citation>
    <scope>NUCLEOTIDE SEQUENCE</scope>
    <source>
        <strain evidence="2">GVMAG-M-3300023174-132</strain>
    </source>
</reference>
<dbReference type="AlphaFoldDB" id="A0A6C0DAK8"/>
<name>A0A6C0DAK8_9ZZZZ</name>